<evidence type="ECO:0000256" key="1">
    <source>
        <dbReference type="ARBA" id="ARBA00004651"/>
    </source>
</evidence>
<dbReference type="EMBL" id="LGCM01000065">
    <property type="protein sequence ID" value="KPL75751.1"/>
    <property type="molecule type" value="Genomic_DNA"/>
</dbReference>
<gene>
    <name evidence="9" type="ORF">ADN01_18210</name>
</gene>
<evidence type="ECO:0000256" key="3">
    <source>
        <dbReference type="ARBA" id="ARBA00022475"/>
    </source>
</evidence>
<dbReference type="Proteomes" id="UP000050501">
    <property type="component" value="Unassembled WGS sequence"/>
</dbReference>
<feature type="transmembrane region" description="Helical" evidence="7">
    <location>
        <begin position="14"/>
        <end position="34"/>
    </location>
</feature>
<evidence type="ECO:0000256" key="5">
    <source>
        <dbReference type="ARBA" id="ARBA00022989"/>
    </source>
</evidence>
<dbReference type="OrthoDB" id="102502at2"/>
<feature type="transmembrane region" description="Helical" evidence="7">
    <location>
        <begin position="411"/>
        <end position="430"/>
    </location>
</feature>
<feature type="transmembrane region" description="Helical" evidence="7">
    <location>
        <begin position="111"/>
        <end position="128"/>
    </location>
</feature>
<keyword evidence="4 7" id="KW-0812">Transmembrane</keyword>
<feature type="transmembrane region" description="Helical" evidence="7">
    <location>
        <begin position="305"/>
        <end position="326"/>
    </location>
</feature>
<comment type="caution">
    <text evidence="9">The sequence shown here is derived from an EMBL/GenBank/DDBJ whole genome shotgun (WGS) entry which is preliminary data.</text>
</comment>
<feature type="transmembrane region" description="Helical" evidence="7">
    <location>
        <begin position="140"/>
        <end position="166"/>
    </location>
</feature>
<keyword evidence="10" id="KW-1185">Reference proteome</keyword>
<protein>
    <submittedName>
        <fullName evidence="9">Multidrug MFS transporter</fullName>
    </submittedName>
</protein>
<proteinExistence type="predicted"/>
<keyword evidence="6 7" id="KW-0472">Membrane</keyword>
<dbReference type="Gene3D" id="1.20.1720.10">
    <property type="entry name" value="Multidrug resistance protein D"/>
    <property type="match status" value="1"/>
</dbReference>
<dbReference type="PATRIC" id="fig|229921.5.peg.282"/>
<dbReference type="Gene3D" id="1.20.1250.20">
    <property type="entry name" value="MFS general substrate transporter like domains"/>
    <property type="match status" value="1"/>
</dbReference>
<evidence type="ECO:0000256" key="2">
    <source>
        <dbReference type="ARBA" id="ARBA00022448"/>
    </source>
</evidence>
<dbReference type="SUPFAM" id="SSF103473">
    <property type="entry name" value="MFS general substrate transporter"/>
    <property type="match status" value="1"/>
</dbReference>
<evidence type="ECO:0000256" key="6">
    <source>
        <dbReference type="ARBA" id="ARBA00023136"/>
    </source>
</evidence>
<dbReference type="InterPro" id="IPR020846">
    <property type="entry name" value="MFS_dom"/>
</dbReference>
<organism evidence="9 10">
    <name type="scientific">Levilinea saccharolytica</name>
    <dbReference type="NCBI Taxonomy" id="229921"/>
    <lineage>
        <taxon>Bacteria</taxon>
        <taxon>Bacillati</taxon>
        <taxon>Chloroflexota</taxon>
        <taxon>Anaerolineae</taxon>
        <taxon>Anaerolineales</taxon>
        <taxon>Anaerolineaceae</taxon>
        <taxon>Levilinea</taxon>
    </lineage>
</organism>
<evidence type="ECO:0000256" key="7">
    <source>
        <dbReference type="SAM" id="Phobius"/>
    </source>
</evidence>
<feature type="domain" description="Major facilitator superfamily (MFS) profile" evidence="8">
    <location>
        <begin position="16"/>
        <end position="472"/>
    </location>
</feature>
<feature type="transmembrane region" description="Helical" evidence="7">
    <location>
        <begin position="83"/>
        <end position="105"/>
    </location>
</feature>
<comment type="subcellular location">
    <subcellularLocation>
        <location evidence="1">Cell membrane</location>
        <topology evidence="1">Multi-pass membrane protein</topology>
    </subcellularLocation>
</comment>
<name>A0A0P6Y245_9CHLR</name>
<feature type="transmembrane region" description="Helical" evidence="7">
    <location>
        <begin position="358"/>
        <end position="375"/>
    </location>
</feature>
<dbReference type="GO" id="GO:0022857">
    <property type="term" value="F:transmembrane transporter activity"/>
    <property type="evidence" value="ECO:0007669"/>
    <property type="project" value="InterPro"/>
</dbReference>
<dbReference type="RefSeq" id="WP_062417204.1">
    <property type="nucleotide sequence ID" value="NZ_DF967974.1"/>
</dbReference>
<feature type="transmembrane region" description="Helical" evidence="7">
    <location>
        <begin position="54"/>
        <end position="71"/>
    </location>
</feature>
<dbReference type="InterPro" id="IPR004638">
    <property type="entry name" value="EmrB-like"/>
</dbReference>
<dbReference type="PANTHER" id="PTHR42718">
    <property type="entry name" value="MAJOR FACILITATOR SUPERFAMILY MULTIDRUG TRANSPORTER MFSC"/>
    <property type="match status" value="1"/>
</dbReference>
<dbReference type="InterPro" id="IPR011701">
    <property type="entry name" value="MFS"/>
</dbReference>
<reference evidence="9 10" key="1">
    <citation type="submission" date="2015-07" db="EMBL/GenBank/DDBJ databases">
        <title>Genome sequence of Levilinea saccharolytica DSM 16555.</title>
        <authorList>
            <person name="Hemp J."/>
            <person name="Ward L.M."/>
            <person name="Pace L.A."/>
            <person name="Fischer W.W."/>
        </authorList>
    </citation>
    <scope>NUCLEOTIDE SEQUENCE [LARGE SCALE GENOMIC DNA]</scope>
    <source>
        <strain evidence="9 10">KIBI-1</strain>
    </source>
</reference>
<dbReference type="STRING" id="229921.ADN01_18210"/>
<feature type="transmembrane region" description="Helical" evidence="7">
    <location>
        <begin position="271"/>
        <end position="293"/>
    </location>
</feature>
<dbReference type="Pfam" id="PF07690">
    <property type="entry name" value="MFS_1"/>
    <property type="match status" value="1"/>
</dbReference>
<feature type="transmembrane region" description="Helical" evidence="7">
    <location>
        <begin position="333"/>
        <end position="352"/>
    </location>
</feature>
<dbReference type="CDD" id="cd17321">
    <property type="entry name" value="MFS_MMR_MDR_like"/>
    <property type="match status" value="1"/>
</dbReference>
<dbReference type="AlphaFoldDB" id="A0A0P6Y245"/>
<evidence type="ECO:0000259" key="8">
    <source>
        <dbReference type="PROSITE" id="PS50850"/>
    </source>
</evidence>
<feature type="transmembrane region" description="Helical" evidence="7">
    <location>
        <begin position="450"/>
        <end position="468"/>
    </location>
</feature>
<sequence length="492" mass="51441">MQVTSSAPADNRKWFALSGLGLGVFMATLDSSIVNISLPTLVEVFHTDFTTVQWVVLSYSLVLTALILSAARLGDMLDKRKIYLTGLVLFTLSSLLCGLADNIGWLIGARALQGLGATMMQALGMAMVTEAFPAKERGRALGIMGSIVSIGIAVGPPLGGLLIGLVGWRAVFLVNVPVGILTFLAVTRFVAPSNPRPNQRFDPAGAVILFITLACYAFGMTLGQRVGFGAPLTLGVLGAAALGFTALIAVESRRDQPMIDLSLFRNRLFSLNLLMAFLVFVVLPASFVLPFFLELVKGYPAQQVGLMLMSFPVAMGVVAPVAGWLSDRFGSRVISLIGLVIIIGGCLAMSTLTVEVGLWGFIVRMAPVGIGMGMFQSPNNSAIMGSVPKERLGIASGLMVLSRTLGNTTGLPLMAALFSAQALALGGLPAGTDATTAPPLAMAAAVAGTYRIAAGLIVVSAVLAVLAYRVDRRERAQKGAAQPSAVEQGQEV</sequence>
<dbReference type="NCBIfam" id="TIGR00711">
    <property type="entry name" value="efflux_EmrB"/>
    <property type="match status" value="1"/>
</dbReference>
<keyword evidence="3" id="KW-1003">Cell membrane</keyword>
<feature type="transmembrane region" description="Helical" evidence="7">
    <location>
        <begin position="203"/>
        <end position="222"/>
    </location>
</feature>
<accession>A0A0P6Y245</accession>
<dbReference type="PROSITE" id="PS50850">
    <property type="entry name" value="MFS"/>
    <property type="match status" value="1"/>
</dbReference>
<keyword evidence="2" id="KW-0813">Transport</keyword>
<feature type="transmembrane region" description="Helical" evidence="7">
    <location>
        <begin position="172"/>
        <end position="191"/>
    </location>
</feature>
<dbReference type="InterPro" id="IPR036259">
    <property type="entry name" value="MFS_trans_sf"/>
</dbReference>
<dbReference type="PRINTS" id="PR01036">
    <property type="entry name" value="TCRTETB"/>
</dbReference>
<keyword evidence="5 7" id="KW-1133">Transmembrane helix</keyword>
<evidence type="ECO:0000256" key="4">
    <source>
        <dbReference type="ARBA" id="ARBA00022692"/>
    </source>
</evidence>
<dbReference type="PANTHER" id="PTHR42718:SF48">
    <property type="entry name" value="CONSERVED TWO-DOMAIN MEMBRANE PROTEIN-RELATED"/>
    <property type="match status" value="1"/>
</dbReference>
<evidence type="ECO:0000313" key="10">
    <source>
        <dbReference type="Proteomes" id="UP000050501"/>
    </source>
</evidence>
<evidence type="ECO:0000313" key="9">
    <source>
        <dbReference type="EMBL" id="KPL75751.1"/>
    </source>
</evidence>
<feature type="transmembrane region" description="Helical" evidence="7">
    <location>
        <begin position="228"/>
        <end position="250"/>
    </location>
</feature>
<dbReference type="GO" id="GO:0005886">
    <property type="term" value="C:plasma membrane"/>
    <property type="evidence" value="ECO:0007669"/>
    <property type="project" value="UniProtKB-SubCell"/>
</dbReference>